<evidence type="ECO:0000313" key="4">
    <source>
        <dbReference type="Proteomes" id="UP001489004"/>
    </source>
</evidence>
<evidence type="ECO:0000256" key="1">
    <source>
        <dbReference type="SAM" id="MobiDB-lite"/>
    </source>
</evidence>
<reference evidence="3 4" key="1">
    <citation type="journal article" date="2024" name="Nat. Commun.">
        <title>Phylogenomics reveals the evolutionary origins of lichenization in chlorophyte algae.</title>
        <authorList>
            <person name="Puginier C."/>
            <person name="Libourel C."/>
            <person name="Otte J."/>
            <person name="Skaloud P."/>
            <person name="Haon M."/>
            <person name="Grisel S."/>
            <person name="Petersen M."/>
            <person name="Berrin J.G."/>
            <person name="Delaux P.M."/>
            <person name="Dal Grande F."/>
            <person name="Keller J."/>
        </authorList>
    </citation>
    <scope>NUCLEOTIDE SEQUENCE [LARGE SCALE GENOMIC DNA]</scope>
    <source>
        <strain evidence="3 4">SAG 2043</strain>
    </source>
</reference>
<dbReference type="SUPFAM" id="SSF88697">
    <property type="entry name" value="PUA domain-like"/>
    <property type="match status" value="1"/>
</dbReference>
<accession>A0AAW1Q417</accession>
<gene>
    <name evidence="3" type="ORF">WJX72_012088</name>
</gene>
<feature type="compositionally biased region" description="Polar residues" evidence="1">
    <location>
        <begin position="473"/>
        <end position="489"/>
    </location>
</feature>
<feature type="region of interest" description="Disordered" evidence="1">
    <location>
        <begin position="460"/>
        <end position="500"/>
    </location>
</feature>
<evidence type="ECO:0000313" key="3">
    <source>
        <dbReference type="EMBL" id="KAK9815927.1"/>
    </source>
</evidence>
<protein>
    <recommendedName>
        <fullName evidence="2">Lon N-terminal domain-containing protein</fullName>
    </recommendedName>
</protein>
<feature type="domain" description="Lon N-terminal" evidence="2">
    <location>
        <begin position="69"/>
        <end position="180"/>
    </location>
</feature>
<dbReference type="AlphaFoldDB" id="A0AAW1Q417"/>
<proteinExistence type="predicted"/>
<dbReference type="PANTHER" id="PTHR46732">
    <property type="entry name" value="ATP-DEPENDENT PROTEASE LA (LON) DOMAIN PROTEIN"/>
    <property type="match status" value="1"/>
</dbReference>
<feature type="region of interest" description="Disordered" evidence="1">
    <location>
        <begin position="29"/>
        <end position="50"/>
    </location>
</feature>
<dbReference type="PANTHER" id="PTHR46732:SF8">
    <property type="entry name" value="ATP-DEPENDENT PROTEASE LA (LON) DOMAIN PROTEIN"/>
    <property type="match status" value="1"/>
</dbReference>
<feature type="compositionally biased region" description="Low complexity" evidence="1">
    <location>
        <begin position="35"/>
        <end position="45"/>
    </location>
</feature>
<comment type="caution">
    <text evidence="3">The sequence shown here is derived from an EMBL/GenBank/DDBJ whole genome shotgun (WGS) entry which is preliminary data.</text>
</comment>
<evidence type="ECO:0000259" key="2">
    <source>
        <dbReference type="Pfam" id="PF02190"/>
    </source>
</evidence>
<dbReference type="InterPro" id="IPR046336">
    <property type="entry name" value="Lon_prtase_N_sf"/>
</dbReference>
<dbReference type="Proteomes" id="UP001489004">
    <property type="component" value="Unassembled WGS sequence"/>
</dbReference>
<dbReference type="Gene3D" id="2.30.130.40">
    <property type="entry name" value="LON domain-like"/>
    <property type="match status" value="1"/>
</dbReference>
<dbReference type="Pfam" id="PF02190">
    <property type="entry name" value="LON_substr_bdg"/>
    <property type="match status" value="1"/>
</dbReference>
<sequence length="643" mass="68874">MPIAHRGGEFSREDISRLERLFYAQTAEEGEHKSVSTSSVQQSASEPYSLPNEGQMEDLPLWRVQWATLPGLQEVIHVHVPHYTHMFERLMTEQKSPWRFGHLYLPGGSASLGQPQYALQPGSQAPLVGVLMEVLSCMRYPDGRLMILACGVARFKVIRVRQEVPYSRADVQIWADEEETEVWRELALNAVDDIGGDLPLAAIMKAHVEAATAAAVAAGKVWQEYELLPLRAQISQATSAEDAARQAGATKAMFRAVLANYLQKLNVDVKGPPVGHDEVVALPHSSSDDGDGVAEMEGAGLELTNAIAAEAAQRAATVVAHSMLCQDGPLPTLDLTSITDSPRINSTQQRGVLAQGPDSEGIARELPTSLSAASPGSASTDLEQLETLMWNTLDHVYHLMQRAGMPPQPLSPGSIHLSRGYRGDSSGLAPAADLASMAGSDEQWEALTARIQAELTSADDTGAATAADGEARMTQQSTNKNHTPEQASAPQRPAPMDPHSPLLFDLQQPEALAYDPETATKLDNAIDSVLEDLLGGAGASTRDDGCDGHEVDTVAGSCGQAAYPAWRRAQRLSYAMAVVTKEISVTEGRQALLEAGSITARLELVLTALRSTRSFLLAAAAVQELGQERSAETPDEDKPAPGI</sequence>
<dbReference type="InterPro" id="IPR003111">
    <property type="entry name" value="Lon_prtase_N"/>
</dbReference>
<dbReference type="EMBL" id="JALJOR010000006">
    <property type="protein sequence ID" value="KAK9815927.1"/>
    <property type="molecule type" value="Genomic_DNA"/>
</dbReference>
<dbReference type="InterPro" id="IPR015947">
    <property type="entry name" value="PUA-like_sf"/>
</dbReference>
<feature type="compositionally biased region" description="Polar residues" evidence="1">
    <location>
        <begin position="336"/>
        <end position="350"/>
    </location>
</feature>
<name>A0AAW1Q417_9CHLO</name>
<feature type="region of interest" description="Disordered" evidence="1">
    <location>
        <begin position="336"/>
        <end position="360"/>
    </location>
</feature>
<keyword evidence="4" id="KW-1185">Reference proteome</keyword>
<organism evidence="3 4">
    <name type="scientific">[Myrmecia] bisecta</name>
    <dbReference type="NCBI Taxonomy" id="41462"/>
    <lineage>
        <taxon>Eukaryota</taxon>
        <taxon>Viridiplantae</taxon>
        <taxon>Chlorophyta</taxon>
        <taxon>core chlorophytes</taxon>
        <taxon>Trebouxiophyceae</taxon>
        <taxon>Trebouxiales</taxon>
        <taxon>Trebouxiaceae</taxon>
        <taxon>Myrmecia</taxon>
    </lineage>
</organism>